<name>A0A8T1Q2G4_CARIL</name>
<feature type="region of interest" description="Disordered" evidence="1">
    <location>
        <begin position="202"/>
        <end position="259"/>
    </location>
</feature>
<dbReference type="PANTHER" id="PTHR48434">
    <property type="entry name" value="(RAPE) HYPOTHETICAL PROTEIN"/>
    <property type="match status" value="1"/>
</dbReference>
<feature type="compositionally biased region" description="Low complexity" evidence="1">
    <location>
        <begin position="289"/>
        <end position="298"/>
    </location>
</feature>
<comment type="caution">
    <text evidence="2">The sequence shown here is derived from an EMBL/GenBank/DDBJ whole genome shotgun (WGS) entry which is preliminary data.</text>
</comment>
<dbReference type="EMBL" id="CM031815">
    <property type="protein sequence ID" value="KAG6646900.1"/>
    <property type="molecule type" value="Genomic_DNA"/>
</dbReference>
<reference evidence="2" key="1">
    <citation type="submission" date="2020-12" db="EMBL/GenBank/DDBJ databases">
        <title>WGS assembly of Carya illinoinensis cv. Pawnee.</title>
        <authorList>
            <person name="Platts A."/>
            <person name="Shu S."/>
            <person name="Wright S."/>
            <person name="Barry K."/>
            <person name="Edger P."/>
            <person name="Pires J.C."/>
            <person name="Schmutz J."/>
        </authorList>
    </citation>
    <scope>NUCLEOTIDE SEQUENCE</scope>
    <source>
        <tissue evidence="2">Leaf</tissue>
    </source>
</reference>
<proteinExistence type="predicted"/>
<dbReference type="AlphaFoldDB" id="A0A8T1Q2G4"/>
<protein>
    <submittedName>
        <fullName evidence="2">Uncharacterized protein</fullName>
    </submittedName>
</protein>
<dbReference type="Proteomes" id="UP000811609">
    <property type="component" value="Chromosome 7"/>
</dbReference>
<feature type="compositionally biased region" description="Low complexity" evidence="1">
    <location>
        <begin position="219"/>
        <end position="228"/>
    </location>
</feature>
<feature type="compositionally biased region" description="Polar residues" evidence="1">
    <location>
        <begin position="246"/>
        <end position="255"/>
    </location>
</feature>
<organism evidence="2 3">
    <name type="scientific">Carya illinoinensis</name>
    <name type="common">Pecan</name>
    <dbReference type="NCBI Taxonomy" id="32201"/>
    <lineage>
        <taxon>Eukaryota</taxon>
        <taxon>Viridiplantae</taxon>
        <taxon>Streptophyta</taxon>
        <taxon>Embryophyta</taxon>
        <taxon>Tracheophyta</taxon>
        <taxon>Spermatophyta</taxon>
        <taxon>Magnoliopsida</taxon>
        <taxon>eudicotyledons</taxon>
        <taxon>Gunneridae</taxon>
        <taxon>Pentapetalae</taxon>
        <taxon>rosids</taxon>
        <taxon>fabids</taxon>
        <taxon>Fagales</taxon>
        <taxon>Juglandaceae</taxon>
        <taxon>Carya</taxon>
    </lineage>
</organism>
<feature type="region of interest" description="Disordered" evidence="1">
    <location>
        <begin position="275"/>
        <end position="317"/>
    </location>
</feature>
<feature type="compositionally biased region" description="Basic and acidic residues" evidence="1">
    <location>
        <begin position="302"/>
        <end position="317"/>
    </location>
</feature>
<evidence type="ECO:0000313" key="2">
    <source>
        <dbReference type="EMBL" id="KAG6646900.1"/>
    </source>
</evidence>
<sequence>MPYDPYANPLASAAPRFPSANKAEYFKKAWFENLFYIEKSVKTDPFQIAQDYFPQGFHWIPDDLKKNLSFYLRILVNTGSIFIKPIHCKVDPSRIIFHNCFIISVMTKEEWETHPSTFKTKWWHFFGPITELFPDNLQQAIKHFTISSLPKMKGRETKLPPLLHFCAKYKNPWIYRWQYTKKDDLLLHHYFDKQEFPSPTPKQALITYPTIPGSGDQVSGSESKSSSSKLKKKLSSAKKKDSTASQDLASSSKQKSPFDKLKKKDLLELLKKSIEDNSNSECSDKESKASSADSVASDPYEIFDHDSEDYPLRLGDN</sequence>
<dbReference type="PANTHER" id="PTHR48434:SF1">
    <property type="entry name" value="(RAPE) HYPOTHETICAL PROTEIN"/>
    <property type="match status" value="1"/>
</dbReference>
<accession>A0A8T1Q2G4</accession>
<evidence type="ECO:0000256" key="1">
    <source>
        <dbReference type="SAM" id="MobiDB-lite"/>
    </source>
</evidence>
<keyword evidence="3" id="KW-1185">Reference proteome</keyword>
<evidence type="ECO:0000313" key="3">
    <source>
        <dbReference type="Proteomes" id="UP000811609"/>
    </source>
</evidence>
<gene>
    <name evidence="2" type="ORF">CIPAW_07G040900</name>
</gene>